<evidence type="ECO:0000256" key="2">
    <source>
        <dbReference type="ARBA" id="ARBA00022692"/>
    </source>
</evidence>
<comment type="caution">
    <text evidence="6">The sequence shown here is derived from an EMBL/GenBank/DDBJ whole genome shotgun (WGS) entry which is preliminary data.</text>
</comment>
<dbReference type="Gene3D" id="1.20.140.150">
    <property type="match status" value="1"/>
</dbReference>
<name>A0A2A2LUA9_9BILA</name>
<evidence type="ECO:0000256" key="5">
    <source>
        <dbReference type="SAM" id="Phobius"/>
    </source>
</evidence>
<organism evidence="6 7">
    <name type="scientific">Diploscapter pachys</name>
    <dbReference type="NCBI Taxonomy" id="2018661"/>
    <lineage>
        <taxon>Eukaryota</taxon>
        <taxon>Metazoa</taxon>
        <taxon>Ecdysozoa</taxon>
        <taxon>Nematoda</taxon>
        <taxon>Chromadorea</taxon>
        <taxon>Rhabditida</taxon>
        <taxon>Rhabditina</taxon>
        <taxon>Rhabditomorpha</taxon>
        <taxon>Rhabditoidea</taxon>
        <taxon>Rhabditidae</taxon>
        <taxon>Diploscapter</taxon>
    </lineage>
</organism>
<evidence type="ECO:0008006" key="8">
    <source>
        <dbReference type="Google" id="ProtNLM"/>
    </source>
</evidence>
<dbReference type="EMBL" id="LIAE01006443">
    <property type="protein sequence ID" value="PAV89567.1"/>
    <property type="molecule type" value="Genomic_DNA"/>
</dbReference>
<feature type="transmembrane region" description="Helical" evidence="5">
    <location>
        <begin position="109"/>
        <end position="130"/>
    </location>
</feature>
<evidence type="ECO:0000256" key="1">
    <source>
        <dbReference type="ARBA" id="ARBA00004141"/>
    </source>
</evidence>
<keyword evidence="3 5" id="KW-1133">Transmembrane helix</keyword>
<evidence type="ECO:0000313" key="6">
    <source>
        <dbReference type="EMBL" id="PAV89567.1"/>
    </source>
</evidence>
<sequence>MAAAVVFKFLYGFLIFVAFIITGVALFTPGWRSYDGDDAPMMGLVTRDCGSNNRAVESYDCARWHEMQFTFEQVTLALMIVAWILQFIALAFFCGLFTRARLALPATTLCFLAFIAILIALIVYGVRYQRKIAYMMSVTYELLADVHLGYSYWLALAGCIFTLLATLAAG</sequence>
<keyword evidence="2 5" id="KW-0812">Transmembrane</keyword>
<dbReference type="PANTHER" id="PTHR10671">
    <property type="entry name" value="EPITHELIAL MEMBRANE PROTEIN-RELATED"/>
    <property type="match status" value="1"/>
</dbReference>
<proteinExistence type="predicted"/>
<gene>
    <name evidence="6" type="ORF">WR25_11055</name>
</gene>
<comment type="subcellular location">
    <subcellularLocation>
        <location evidence="1">Membrane</location>
        <topology evidence="1">Multi-pass membrane protein</topology>
    </subcellularLocation>
</comment>
<dbReference type="AlphaFoldDB" id="A0A2A2LUA9"/>
<feature type="transmembrane region" description="Helical" evidence="5">
    <location>
        <begin position="74"/>
        <end position="97"/>
    </location>
</feature>
<dbReference type="OrthoDB" id="5858939at2759"/>
<feature type="transmembrane region" description="Helical" evidence="5">
    <location>
        <begin position="150"/>
        <end position="169"/>
    </location>
</feature>
<dbReference type="Proteomes" id="UP000218231">
    <property type="component" value="Unassembled WGS sequence"/>
</dbReference>
<feature type="transmembrane region" description="Helical" evidence="5">
    <location>
        <begin position="9"/>
        <end position="31"/>
    </location>
</feature>
<dbReference type="PANTHER" id="PTHR10671:SF108">
    <property type="entry name" value="CLAUDIN FAMILY PROTEIN-RELATED"/>
    <property type="match status" value="1"/>
</dbReference>
<keyword evidence="4 5" id="KW-0472">Membrane</keyword>
<dbReference type="GO" id="GO:0005886">
    <property type="term" value="C:plasma membrane"/>
    <property type="evidence" value="ECO:0007669"/>
    <property type="project" value="TreeGrafter"/>
</dbReference>
<evidence type="ECO:0000256" key="4">
    <source>
        <dbReference type="ARBA" id="ARBA00023136"/>
    </source>
</evidence>
<reference evidence="6 7" key="1">
    <citation type="journal article" date="2017" name="Curr. Biol.">
        <title>Genome architecture and evolution of a unichromosomal asexual nematode.</title>
        <authorList>
            <person name="Fradin H."/>
            <person name="Zegar C."/>
            <person name="Gutwein M."/>
            <person name="Lucas J."/>
            <person name="Kovtun M."/>
            <person name="Corcoran D."/>
            <person name="Baugh L.R."/>
            <person name="Kiontke K."/>
            <person name="Gunsalus K."/>
            <person name="Fitch D.H."/>
            <person name="Piano F."/>
        </authorList>
    </citation>
    <scope>NUCLEOTIDE SEQUENCE [LARGE SCALE GENOMIC DNA]</scope>
    <source>
        <strain evidence="6">PF1309</strain>
    </source>
</reference>
<protein>
    <recommendedName>
        <fullName evidence="8">MARVEL domain-containing protein</fullName>
    </recommendedName>
</protein>
<evidence type="ECO:0000313" key="7">
    <source>
        <dbReference type="Proteomes" id="UP000218231"/>
    </source>
</evidence>
<dbReference type="Pfam" id="PF06653">
    <property type="entry name" value="Claudin_3"/>
    <property type="match status" value="1"/>
</dbReference>
<evidence type="ECO:0000256" key="3">
    <source>
        <dbReference type="ARBA" id="ARBA00022989"/>
    </source>
</evidence>
<keyword evidence="7" id="KW-1185">Reference proteome</keyword>
<dbReference type="InterPro" id="IPR009545">
    <property type="entry name" value="Claudin-like"/>
</dbReference>
<dbReference type="InterPro" id="IPR050579">
    <property type="entry name" value="PMP-22/EMP/MP20-like"/>
</dbReference>
<accession>A0A2A2LUA9</accession>